<evidence type="ECO:0000313" key="3">
    <source>
        <dbReference type="Proteomes" id="UP000606115"/>
    </source>
</evidence>
<feature type="transmembrane region" description="Helical" evidence="1">
    <location>
        <begin position="33"/>
        <end position="53"/>
    </location>
</feature>
<keyword evidence="1" id="KW-1133">Transmembrane helix</keyword>
<dbReference type="Proteomes" id="UP000606115">
    <property type="component" value="Unassembled WGS sequence"/>
</dbReference>
<sequence length="63" mass="6989">MRQLHAKYSVGFFIAFLISMSLAWNSRIADPWGLYLVLLSVAGFVISVVSLAIRTAREESKAS</sequence>
<comment type="caution">
    <text evidence="2">The sequence shown here is derived from an EMBL/GenBank/DDBJ whole genome shotgun (WGS) entry which is preliminary data.</text>
</comment>
<reference evidence="3" key="1">
    <citation type="journal article" date="2019" name="Int. J. Syst. Evol. Microbiol.">
        <title>The Global Catalogue of Microorganisms (GCM) 10K type strain sequencing project: providing services to taxonomists for standard genome sequencing and annotation.</title>
        <authorList>
            <consortium name="The Broad Institute Genomics Platform"/>
            <consortium name="The Broad Institute Genome Sequencing Center for Infectious Disease"/>
            <person name="Wu L."/>
            <person name="Ma J."/>
        </authorList>
    </citation>
    <scope>NUCLEOTIDE SEQUENCE [LARGE SCALE GENOMIC DNA]</scope>
    <source>
        <strain evidence="3">CGMCC 1.3685</strain>
    </source>
</reference>
<accession>A0ABQ2DQV0</accession>
<name>A0ABQ2DQV0_9MICC</name>
<dbReference type="GeneID" id="303304972"/>
<evidence type="ECO:0000313" key="2">
    <source>
        <dbReference type="EMBL" id="GGJ66159.1"/>
    </source>
</evidence>
<keyword evidence="3" id="KW-1185">Reference proteome</keyword>
<proteinExistence type="predicted"/>
<organism evidence="2 3">
    <name type="scientific">Glutamicibacter ardleyensis</name>
    <dbReference type="NCBI Taxonomy" id="225894"/>
    <lineage>
        <taxon>Bacteria</taxon>
        <taxon>Bacillati</taxon>
        <taxon>Actinomycetota</taxon>
        <taxon>Actinomycetes</taxon>
        <taxon>Micrococcales</taxon>
        <taxon>Micrococcaceae</taxon>
        <taxon>Glutamicibacter</taxon>
    </lineage>
</organism>
<dbReference type="EMBL" id="BMKX01000007">
    <property type="protein sequence ID" value="GGJ66159.1"/>
    <property type="molecule type" value="Genomic_DNA"/>
</dbReference>
<evidence type="ECO:0000256" key="1">
    <source>
        <dbReference type="SAM" id="Phobius"/>
    </source>
</evidence>
<gene>
    <name evidence="2" type="ORF">GCM10007173_26270</name>
</gene>
<keyword evidence="1" id="KW-0812">Transmembrane</keyword>
<protein>
    <submittedName>
        <fullName evidence="2">Uncharacterized protein</fullName>
    </submittedName>
</protein>
<keyword evidence="1" id="KW-0472">Membrane</keyword>
<dbReference type="RefSeq" id="WP_096254049.1">
    <property type="nucleotide sequence ID" value="NZ_BMKX01000007.1"/>
</dbReference>